<dbReference type="AlphaFoldDB" id="A0A0N0U9X2"/>
<sequence>MRDVLSRAVTWLSRRSDQSGEADEPSDDSGGFAGSLLDASVNHGHGQGSPKAAGEMAAVREEADRLAQADRNRE</sequence>
<evidence type="ECO:0000313" key="4">
    <source>
        <dbReference type="Proteomes" id="UP000037729"/>
    </source>
</evidence>
<evidence type="ECO:0000313" key="3">
    <source>
        <dbReference type="EMBL" id="NLV07479.1"/>
    </source>
</evidence>
<dbReference type="RefSeq" id="WP_053966302.1">
    <property type="nucleotide sequence ID" value="NZ_LIUF01000001.1"/>
</dbReference>
<dbReference type="EMBL" id="WOWB01000001">
    <property type="protein sequence ID" value="NLV07479.1"/>
    <property type="molecule type" value="Genomic_DNA"/>
</dbReference>
<comment type="caution">
    <text evidence="2">The sequence shown here is derived from an EMBL/GenBank/DDBJ whole genome shotgun (WGS) entry which is preliminary data.</text>
</comment>
<gene>
    <name evidence="2" type="ORF">AMS69_01335</name>
    <name evidence="3" type="ORF">GOC83_15195</name>
</gene>
<organism evidence="2 4">
    <name type="scientific">Haloarcula rubripromontorii</name>
    <dbReference type="NCBI Taxonomy" id="1705562"/>
    <lineage>
        <taxon>Archaea</taxon>
        <taxon>Methanobacteriati</taxon>
        <taxon>Methanobacteriota</taxon>
        <taxon>Stenosarchaea group</taxon>
        <taxon>Halobacteria</taxon>
        <taxon>Halobacteriales</taxon>
        <taxon>Haloarculaceae</taxon>
        <taxon>Haloarcula</taxon>
    </lineage>
</organism>
<dbReference type="OrthoDB" id="220780at2157"/>
<protein>
    <submittedName>
        <fullName evidence="2">Uncharacterized protein</fullName>
    </submittedName>
</protein>
<dbReference type="EMBL" id="LIUF01000001">
    <property type="protein sequence ID" value="KOX94533.1"/>
    <property type="molecule type" value="Genomic_DNA"/>
</dbReference>
<dbReference type="STRING" id="1705562.AMS69_01335"/>
<proteinExistence type="predicted"/>
<evidence type="ECO:0000313" key="2">
    <source>
        <dbReference type="EMBL" id="KOX94533.1"/>
    </source>
</evidence>
<dbReference type="PATRIC" id="fig|1705562.3.peg.1206"/>
<reference evidence="2 4" key="1">
    <citation type="submission" date="2015-08" db="EMBL/GenBank/DDBJ databases">
        <title>Genomes of Isolates from Cabo Rojo, PR.</title>
        <authorList>
            <person name="Sanchez-Nieves R.L."/>
            <person name="Montalvo-Rodriguez R."/>
        </authorList>
    </citation>
    <scope>NUCLEOTIDE SEQUENCE [LARGE SCALE GENOMIC DNA]</scope>
    <source>
        <strain evidence="2 4">SL3</strain>
    </source>
</reference>
<name>A0A0N0U9X2_9EURY</name>
<evidence type="ECO:0000256" key="1">
    <source>
        <dbReference type="SAM" id="MobiDB-lite"/>
    </source>
</evidence>
<reference evidence="3" key="2">
    <citation type="submission" date="2019-12" db="EMBL/GenBank/DDBJ databases">
        <title>The whole-genome sequencing of Haloarcula japonica strain pws8.</title>
        <authorList>
            <person name="Verma D.K."/>
            <person name="Gopal K."/>
            <person name="Prasad E.S."/>
        </authorList>
    </citation>
    <scope>NUCLEOTIDE SEQUENCE</scope>
    <source>
        <strain evidence="3">Pws8</strain>
    </source>
</reference>
<feature type="region of interest" description="Disordered" evidence="1">
    <location>
        <begin position="1"/>
        <end position="74"/>
    </location>
</feature>
<accession>A0A0N0U9X2</accession>
<dbReference type="Proteomes" id="UP000037729">
    <property type="component" value="Unassembled WGS sequence"/>
</dbReference>
<feature type="compositionally biased region" description="Basic and acidic residues" evidence="1">
    <location>
        <begin position="58"/>
        <end position="74"/>
    </location>
</feature>
<dbReference type="Proteomes" id="UP000610611">
    <property type="component" value="Unassembled WGS sequence"/>
</dbReference>
<keyword evidence="4" id="KW-1185">Reference proteome</keyword>